<dbReference type="InterPro" id="IPR001623">
    <property type="entry name" value="DnaJ_domain"/>
</dbReference>
<dbReference type="SMART" id="SM00271">
    <property type="entry name" value="DnaJ"/>
    <property type="match status" value="1"/>
</dbReference>
<dbReference type="GO" id="GO:0051082">
    <property type="term" value="F:unfolded protein binding"/>
    <property type="evidence" value="ECO:0007669"/>
    <property type="project" value="TreeGrafter"/>
</dbReference>
<dbReference type="RefSeq" id="WP_089161199.1">
    <property type="nucleotide sequence ID" value="NZ_MTHB01000094.1"/>
</dbReference>
<evidence type="ECO:0000256" key="2">
    <source>
        <dbReference type="SAM" id="MobiDB-lite"/>
    </source>
</evidence>
<dbReference type="PANTHER" id="PTHR43948">
    <property type="entry name" value="DNAJ HOMOLOG SUBFAMILY B"/>
    <property type="match status" value="1"/>
</dbReference>
<dbReference type="SUPFAM" id="SSF46565">
    <property type="entry name" value="Chaperone J-domain"/>
    <property type="match status" value="1"/>
</dbReference>
<accession>A0A226X2X8</accession>
<feature type="coiled-coil region" evidence="1">
    <location>
        <begin position="71"/>
        <end position="101"/>
    </location>
</feature>
<dbReference type="Proteomes" id="UP000214720">
    <property type="component" value="Unassembled WGS sequence"/>
</dbReference>
<feature type="domain" description="J" evidence="3">
    <location>
        <begin position="3"/>
        <end position="69"/>
    </location>
</feature>
<dbReference type="CDD" id="cd06257">
    <property type="entry name" value="DnaJ"/>
    <property type="match status" value="1"/>
</dbReference>
<keyword evidence="1" id="KW-0175">Coiled coil</keyword>
<comment type="caution">
    <text evidence="4">The sequence shown here is derived from an EMBL/GenBank/DDBJ whole genome shotgun (WGS) entry which is preliminary data.</text>
</comment>
<dbReference type="PANTHER" id="PTHR43948:SF10">
    <property type="entry name" value="MRJ, ISOFORM E"/>
    <property type="match status" value="1"/>
</dbReference>
<protein>
    <submittedName>
        <fullName evidence="4">Chaperone protein DnaJ</fullName>
    </submittedName>
</protein>
<dbReference type="GO" id="GO:0044183">
    <property type="term" value="F:protein folding chaperone"/>
    <property type="evidence" value="ECO:0007669"/>
    <property type="project" value="TreeGrafter"/>
</dbReference>
<evidence type="ECO:0000259" key="3">
    <source>
        <dbReference type="PROSITE" id="PS50076"/>
    </source>
</evidence>
<proteinExistence type="predicted"/>
<evidence type="ECO:0000313" key="4">
    <source>
        <dbReference type="EMBL" id="OXC77805.1"/>
    </source>
</evidence>
<reference evidence="5" key="1">
    <citation type="submission" date="2017-01" db="EMBL/GenBank/DDBJ databases">
        <title>Genome Analysis of Deinococcus marmoris KOPRI26562.</title>
        <authorList>
            <person name="Kim J.H."/>
            <person name="Oh H.-M."/>
        </authorList>
    </citation>
    <scope>NUCLEOTIDE SEQUENCE [LARGE SCALE GENOMIC DNA]</scope>
    <source>
        <strain evidence="5">PAMC 26633</strain>
    </source>
</reference>
<dbReference type="GO" id="GO:0051087">
    <property type="term" value="F:protein-folding chaperone binding"/>
    <property type="evidence" value="ECO:0007669"/>
    <property type="project" value="TreeGrafter"/>
</dbReference>
<dbReference type="OrthoDB" id="9779622at2"/>
<dbReference type="EMBL" id="MTHB01000094">
    <property type="protein sequence ID" value="OXC77805.1"/>
    <property type="molecule type" value="Genomic_DNA"/>
</dbReference>
<dbReference type="PRINTS" id="PR00625">
    <property type="entry name" value="JDOMAIN"/>
</dbReference>
<dbReference type="InterPro" id="IPR036869">
    <property type="entry name" value="J_dom_sf"/>
</dbReference>
<evidence type="ECO:0000256" key="1">
    <source>
        <dbReference type="SAM" id="Coils"/>
    </source>
</evidence>
<dbReference type="PROSITE" id="PS50076">
    <property type="entry name" value="DNAJ_2"/>
    <property type="match status" value="1"/>
</dbReference>
<organism evidence="4 5">
    <name type="scientific">Caballeronia sordidicola</name>
    <name type="common">Burkholderia sordidicola</name>
    <dbReference type="NCBI Taxonomy" id="196367"/>
    <lineage>
        <taxon>Bacteria</taxon>
        <taxon>Pseudomonadati</taxon>
        <taxon>Pseudomonadota</taxon>
        <taxon>Betaproteobacteria</taxon>
        <taxon>Burkholderiales</taxon>
        <taxon>Burkholderiaceae</taxon>
        <taxon>Caballeronia</taxon>
    </lineage>
</organism>
<dbReference type="Pfam" id="PF00226">
    <property type="entry name" value="DnaJ"/>
    <property type="match status" value="1"/>
</dbReference>
<name>A0A226X2X8_CABSO</name>
<sequence>MTTLYDTLSVLENATAEEIKRAYRKAVMRWHPDRNVGQEHAARAAFLDIRHAYAILSDPAQRQVYDSVFAEEMRRQEAQRLREEQEQAEREAALRAAQEAQYAGRVALAMRFATQGYNRDVVRGVLLAHECSDDLACRIADSALALHASRQAEAESAEPEKASPDTHTMQQEHRQQEEDPAPADRVRSFSDIWLPFWNVLRS</sequence>
<dbReference type="Gene3D" id="1.10.287.110">
    <property type="entry name" value="DnaJ domain"/>
    <property type="match status" value="1"/>
</dbReference>
<feature type="region of interest" description="Disordered" evidence="2">
    <location>
        <begin position="150"/>
        <end position="186"/>
    </location>
</feature>
<evidence type="ECO:0000313" key="5">
    <source>
        <dbReference type="Proteomes" id="UP000214720"/>
    </source>
</evidence>
<gene>
    <name evidence="4" type="ORF">BSU04_15050</name>
</gene>
<dbReference type="AlphaFoldDB" id="A0A226X2X8"/>
<dbReference type="GO" id="GO:0005737">
    <property type="term" value="C:cytoplasm"/>
    <property type="evidence" value="ECO:0007669"/>
    <property type="project" value="TreeGrafter"/>
</dbReference>